<protein>
    <submittedName>
        <fullName evidence="3">Mfs general substrate transporter</fullName>
    </submittedName>
</protein>
<dbReference type="Pfam" id="PF07690">
    <property type="entry name" value="MFS_1"/>
    <property type="match status" value="1"/>
</dbReference>
<dbReference type="InterPro" id="IPR011701">
    <property type="entry name" value="MFS"/>
</dbReference>
<dbReference type="InterPro" id="IPR036259">
    <property type="entry name" value="MFS_trans_sf"/>
</dbReference>
<feature type="region of interest" description="Disordered" evidence="1">
    <location>
        <begin position="292"/>
        <end position="320"/>
    </location>
</feature>
<proteinExistence type="predicted"/>
<dbReference type="GO" id="GO:0022857">
    <property type="term" value="F:transmembrane transporter activity"/>
    <property type="evidence" value="ECO:0007669"/>
    <property type="project" value="InterPro"/>
</dbReference>
<evidence type="ECO:0000256" key="2">
    <source>
        <dbReference type="SAM" id="Phobius"/>
    </source>
</evidence>
<gene>
    <name evidence="3" type="ORF">TSPGSL018_11114</name>
</gene>
<feature type="region of interest" description="Disordered" evidence="1">
    <location>
        <begin position="415"/>
        <end position="443"/>
    </location>
</feature>
<keyword evidence="2" id="KW-1133">Transmembrane helix</keyword>
<dbReference type="AlphaFoldDB" id="A0A061R3F8"/>
<feature type="region of interest" description="Disordered" evidence="1">
    <location>
        <begin position="204"/>
        <end position="227"/>
    </location>
</feature>
<feature type="transmembrane region" description="Helical" evidence="2">
    <location>
        <begin position="174"/>
        <end position="193"/>
    </location>
</feature>
<accession>A0A061R3F8</accession>
<organism evidence="3">
    <name type="scientific">Tetraselmis sp. GSL018</name>
    <dbReference type="NCBI Taxonomy" id="582737"/>
    <lineage>
        <taxon>Eukaryota</taxon>
        <taxon>Viridiplantae</taxon>
        <taxon>Chlorophyta</taxon>
        <taxon>core chlorophytes</taxon>
        <taxon>Chlorodendrophyceae</taxon>
        <taxon>Chlorodendrales</taxon>
        <taxon>Chlorodendraceae</taxon>
        <taxon>Tetraselmis</taxon>
    </lineage>
</organism>
<feature type="transmembrane region" description="Helical" evidence="2">
    <location>
        <begin position="137"/>
        <end position="162"/>
    </location>
</feature>
<dbReference type="PANTHER" id="PTHR23525:SF1">
    <property type="entry name" value="NODULIN-LIKE DOMAIN-CONTAINING PROTEIN"/>
    <property type="match status" value="1"/>
</dbReference>
<feature type="transmembrane region" description="Helical" evidence="2">
    <location>
        <begin position="103"/>
        <end position="125"/>
    </location>
</feature>
<evidence type="ECO:0000313" key="3">
    <source>
        <dbReference type="EMBL" id="JAC67457.1"/>
    </source>
</evidence>
<feature type="transmembrane region" description="Helical" evidence="2">
    <location>
        <begin position="77"/>
        <end position="97"/>
    </location>
</feature>
<keyword evidence="2" id="KW-0812">Transmembrane</keyword>
<dbReference type="PANTHER" id="PTHR23525">
    <property type="entry name" value="TRANSPORTER, PUTATIVE-RELATED"/>
    <property type="match status" value="1"/>
</dbReference>
<feature type="compositionally biased region" description="Basic and acidic residues" evidence="1">
    <location>
        <begin position="302"/>
        <end position="320"/>
    </location>
</feature>
<reference evidence="3" key="1">
    <citation type="submission" date="2014-05" db="EMBL/GenBank/DDBJ databases">
        <title>The transcriptome of the halophilic microalga Tetraselmis sp. GSL018 isolated from the Great Salt Lake, Utah.</title>
        <authorList>
            <person name="Jinkerson R.E."/>
            <person name="D'Adamo S."/>
            <person name="Posewitz M.C."/>
        </authorList>
    </citation>
    <scope>NUCLEOTIDE SEQUENCE</scope>
    <source>
        <strain evidence="3">GSL018</strain>
    </source>
</reference>
<dbReference type="SUPFAM" id="SSF103473">
    <property type="entry name" value="MFS general substrate transporter"/>
    <property type="match status" value="1"/>
</dbReference>
<sequence>MSAQRPNWNVVLGLVLAASAGLSESVWGTTVLSAFIYLLSDGSNVTVGYSEGVQGLSALISALPLGWLADRWPRSRIIAVGGVAQVLAVLITGYVVWKAGPLILVGLVLWGVVDTTTFGPSQALYADSVPTGSRSRYYNYLFLAWLLPSSVGPLVSVLMFNFLGNTWTIEDLRPIFLCGLVLELPAAVILFLFDDKKALGEESDHVSVSSPGADSGSEHPPTEAAAASRALTSSAVPYILFTADLIGATGAGMTVKFFPLERRVDVPKGRPSGLHRRAGLHRDGVDALHGGLPPCRPRPDHHHVEGDRDRDAFPHHPPEEHAIGAVAGQHVPRPGGVPECHVPSLRVYPHGLCPQEVPRKVEEPRVGCPVWLVRQCGRRRMDRGQIRLQLHVSRHGASPSGRLHLLLLAPEACSSTRRPDKGRAGLRGRLHPTASLRDRTSPD</sequence>
<dbReference type="EMBL" id="GBEZ01019044">
    <property type="protein sequence ID" value="JAC67457.1"/>
    <property type="molecule type" value="Transcribed_RNA"/>
</dbReference>
<name>A0A061R3F8_9CHLO</name>
<evidence type="ECO:0000256" key="1">
    <source>
        <dbReference type="SAM" id="MobiDB-lite"/>
    </source>
</evidence>
<dbReference type="Gene3D" id="1.20.1250.20">
    <property type="entry name" value="MFS general substrate transporter like domains"/>
    <property type="match status" value="1"/>
</dbReference>
<keyword evidence="2" id="KW-0472">Membrane</keyword>